<sequence length="186" mass="20208">MYLFLYCIDAGVTFALFVYEDLCPPSMCFSGAFDWVQAKVPADHLAAPTAGTWPSTMIGFTICVAIVRLPRSQLKQANLRLSSDNYRYIVGADWTCLVTCLESKTFASTVSVGLRGACRANRAVTPEEPAALQDRAQVLVAASEWGGLSHSAPSAWSPDARCCWEAPDPGIRPLPTFQLPGCRSKK</sequence>
<keyword evidence="2" id="KW-1185">Reference proteome</keyword>
<name>A0A6A6ZF42_9PLEO</name>
<dbReference type="AlphaFoldDB" id="A0A6A6ZF42"/>
<dbReference type="EMBL" id="MU006243">
    <property type="protein sequence ID" value="KAF2819741.1"/>
    <property type="molecule type" value="Genomic_DNA"/>
</dbReference>
<gene>
    <name evidence="1" type="ORF">CC86DRAFT_387797</name>
</gene>
<proteinExistence type="predicted"/>
<reference evidence="1" key="1">
    <citation type="journal article" date="2020" name="Stud. Mycol.">
        <title>101 Dothideomycetes genomes: a test case for predicting lifestyles and emergence of pathogens.</title>
        <authorList>
            <person name="Haridas S."/>
            <person name="Albert R."/>
            <person name="Binder M."/>
            <person name="Bloem J."/>
            <person name="Labutti K."/>
            <person name="Salamov A."/>
            <person name="Andreopoulos B."/>
            <person name="Baker S."/>
            <person name="Barry K."/>
            <person name="Bills G."/>
            <person name="Bluhm B."/>
            <person name="Cannon C."/>
            <person name="Castanera R."/>
            <person name="Culley D."/>
            <person name="Daum C."/>
            <person name="Ezra D."/>
            <person name="Gonzalez J."/>
            <person name="Henrissat B."/>
            <person name="Kuo A."/>
            <person name="Liang C."/>
            <person name="Lipzen A."/>
            <person name="Lutzoni F."/>
            <person name="Magnuson J."/>
            <person name="Mondo S."/>
            <person name="Nolan M."/>
            <person name="Ohm R."/>
            <person name="Pangilinan J."/>
            <person name="Park H.-J."/>
            <person name="Ramirez L."/>
            <person name="Alfaro M."/>
            <person name="Sun H."/>
            <person name="Tritt A."/>
            <person name="Yoshinaga Y."/>
            <person name="Zwiers L.-H."/>
            <person name="Turgeon B."/>
            <person name="Goodwin S."/>
            <person name="Spatafora J."/>
            <person name="Crous P."/>
            <person name="Grigoriev I."/>
        </authorList>
    </citation>
    <scope>NUCLEOTIDE SEQUENCE</scope>
    <source>
        <strain evidence="1">CBS 113818</strain>
    </source>
</reference>
<evidence type="ECO:0000313" key="2">
    <source>
        <dbReference type="Proteomes" id="UP000799424"/>
    </source>
</evidence>
<protein>
    <submittedName>
        <fullName evidence="1">Uncharacterized protein</fullName>
    </submittedName>
</protein>
<evidence type="ECO:0000313" key="1">
    <source>
        <dbReference type="EMBL" id="KAF2819741.1"/>
    </source>
</evidence>
<accession>A0A6A6ZF42</accession>
<organism evidence="1 2">
    <name type="scientific">Ophiobolus disseminans</name>
    <dbReference type="NCBI Taxonomy" id="1469910"/>
    <lineage>
        <taxon>Eukaryota</taxon>
        <taxon>Fungi</taxon>
        <taxon>Dikarya</taxon>
        <taxon>Ascomycota</taxon>
        <taxon>Pezizomycotina</taxon>
        <taxon>Dothideomycetes</taxon>
        <taxon>Pleosporomycetidae</taxon>
        <taxon>Pleosporales</taxon>
        <taxon>Pleosporineae</taxon>
        <taxon>Phaeosphaeriaceae</taxon>
        <taxon>Ophiobolus</taxon>
    </lineage>
</organism>
<dbReference type="Proteomes" id="UP000799424">
    <property type="component" value="Unassembled WGS sequence"/>
</dbReference>